<accession>A0A8S1YLT0</accession>
<evidence type="ECO:0000313" key="1">
    <source>
        <dbReference type="EMBL" id="CAD8215345.1"/>
    </source>
</evidence>
<dbReference type="Proteomes" id="UP000683925">
    <property type="component" value="Unassembled WGS sequence"/>
</dbReference>
<protein>
    <submittedName>
        <fullName evidence="1">Uncharacterized protein</fullName>
    </submittedName>
</protein>
<comment type="caution">
    <text evidence="1">The sequence shown here is derived from an EMBL/GenBank/DDBJ whole genome shotgun (WGS) entry which is preliminary data.</text>
</comment>
<keyword evidence="2" id="KW-1185">Reference proteome</keyword>
<sequence>MARRDMKPRELETKNEMKDHLLTFCSDPIAGSGLQLSILQRSLLHIISSAIQASGTGTNSRTFYQNHRLITQISMTHQGVSHYNCKLIQNIQCSSQRTPLGSRVRHPLNLPALLTPGVSILTTI</sequence>
<reference evidence="1" key="1">
    <citation type="submission" date="2021-01" db="EMBL/GenBank/DDBJ databases">
        <authorList>
            <consortium name="Genoscope - CEA"/>
            <person name="William W."/>
        </authorList>
    </citation>
    <scope>NUCLEOTIDE SEQUENCE</scope>
</reference>
<proteinExistence type="predicted"/>
<evidence type="ECO:0000313" key="2">
    <source>
        <dbReference type="Proteomes" id="UP000683925"/>
    </source>
</evidence>
<name>A0A8S1YLT0_PAROT</name>
<organism evidence="1 2">
    <name type="scientific">Paramecium octaurelia</name>
    <dbReference type="NCBI Taxonomy" id="43137"/>
    <lineage>
        <taxon>Eukaryota</taxon>
        <taxon>Sar</taxon>
        <taxon>Alveolata</taxon>
        <taxon>Ciliophora</taxon>
        <taxon>Intramacronucleata</taxon>
        <taxon>Oligohymenophorea</taxon>
        <taxon>Peniculida</taxon>
        <taxon>Parameciidae</taxon>
        <taxon>Paramecium</taxon>
    </lineage>
</organism>
<gene>
    <name evidence="1" type="ORF">POCTA_138.1.T2310007</name>
</gene>
<dbReference type="EMBL" id="CAJJDP010000235">
    <property type="protein sequence ID" value="CAD8215345.1"/>
    <property type="molecule type" value="Genomic_DNA"/>
</dbReference>
<dbReference type="AlphaFoldDB" id="A0A8S1YLT0"/>